<organism evidence="2 3">
    <name type="scientific">Haloferax profundi</name>
    <dbReference type="NCBI Taxonomy" id="1544718"/>
    <lineage>
        <taxon>Archaea</taxon>
        <taxon>Methanobacteriati</taxon>
        <taxon>Methanobacteriota</taxon>
        <taxon>Stenosarchaea group</taxon>
        <taxon>Halobacteria</taxon>
        <taxon>Halobacteriales</taxon>
        <taxon>Haloferacaceae</taxon>
        <taxon>Haloferax</taxon>
    </lineage>
</organism>
<keyword evidence="1" id="KW-0472">Membrane</keyword>
<gene>
    <name evidence="2" type="ORF">AUR66_02685</name>
</gene>
<protein>
    <recommendedName>
        <fullName evidence="4">Metal-dependent hydrolase</fullName>
    </recommendedName>
</protein>
<dbReference type="AlphaFoldDB" id="A0A0W1RVN0"/>
<evidence type="ECO:0008006" key="4">
    <source>
        <dbReference type="Google" id="ProtNLM"/>
    </source>
</evidence>
<feature type="transmembrane region" description="Helical" evidence="1">
    <location>
        <begin position="94"/>
        <end position="121"/>
    </location>
</feature>
<evidence type="ECO:0000313" key="3">
    <source>
        <dbReference type="Proteomes" id="UP000053157"/>
    </source>
</evidence>
<sequence length="134" mass="14178">MKSLEHAVVGAVVGTVAALALGPPGGVPLLVAVAVLVSVFVDLDHFVIARVERGDWRHLRLAVTNPRVGLFEQEKLFTDFGTDFNRKRLLSHHLVGGVAVGGLALSVATSLAAFVAVVLYAHVVCDYLRDLGIA</sequence>
<dbReference type="RefSeq" id="WP_058573212.1">
    <property type="nucleotide sequence ID" value="NZ_LOPV01000482.1"/>
</dbReference>
<keyword evidence="1" id="KW-0812">Transmembrane</keyword>
<feature type="transmembrane region" description="Helical" evidence="1">
    <location>
        <begin position="30"/>
        <end position="51"/>
    </location>
</feature>
<dbReference type="OrthoDB" id="307593at2157"/>
<evidence type="ECO:0000313" key="2">
    <source>
        <dbReference type="EMBL" id="KTG17732.1"/>
    </source>
</evidence>
<dbReference type="Proteomes" id="UP000053157">
    <property type="component" value="Unassembled WGS sequence"/>
</dbReference>
<reference evidence="2 3" key="1">
    <citation type="submission" date="2015-12" db="EMBL/GenBank/DDBJ databases">
        <title>Haloferax profundi sp. nov. isolated from the Discovery deep brine-seawater interface in the Red Sea.</title>
        <authorList>
            <person name="Zhang G."/>
            <person name="Stingl U."/>
            <person name="Rashid M."/>
        </authorList>
    </citation>
    <scope>NUCLEOTIDE SEQUENCE [LARGE SCALE GENOMIC DNA]</scope>
    <source>
        <strain evidence="2 3">SB29</strain>
    </source>
</reference>
<evidence type="ECO:0000256" key="1">
    <source>
        <dbReference type="SAM" id="Phobius"/>
    </source>
</evidence>
<accession>A0A0W1RVN0</accession>
<proteinExistence type="predicted"/>
<name>A0A0W1RVN0_9EURY</name>
<keyword evidence="1" id="KW-1133">Transmembrane helix</keyword>
<comment type="caution">
    <text evidence="2">The sequence shown here is derived from an EMBL/GenBank/DDBJ whole genome shotgun (WGS) entry which is preliminary data.</text>
</comment>
<keyword evidence="3" id="KW-1185">Reference proteome</keyword>
<dbReference type="EMBL" id="LOPV01000482">
    <property type="protein sequence ID" value="KTG17732.1"/>
    <property type="molecule type" value="Genomic_DNA"/>
</dbReference>